<reference evidence="2 3" key="1">
    <citation type="submission" date="2024-02" db="EMBL/GenBank/DDBJ databases">
        <title>Draft genome sequence of Collimonas sp. strain H4R21, an effective mineral-weathering bacterial strain isolated from the beech rhizosphere.</title>
        <authorList>
            <person name="Morin E."/>
            <person name="Uroz S."/>
            <person name="Leveau J.H.J."/>
            <person name="Kumar R."/>
            <person name="Rey M.W."/>
            <person name="Pham J."/>
        </authorList>
    </citation>
    <scope>NUCLEOTIDE SEQUENCE [LARGE SCALE GENOMIC DNA]</scope>
    <source>
        <strain evidence="2 3">H4R21</strain>
    </source>
</reference>
<gene>
    <name evidence="2" type="ORF">V8G57_26100</name>
</gene>
<sequence>MWLDALKLKPGNILNIDVPGVPCVPMTSESNKYKGAGEMQARNTEINQGVPGVPQSDARNTGNTTAEHGLPGKCSSTSEYPCEFPADGTRGTPEEQHAHEIDVESVRASLKLFRFDMVQSEIDAGHDADELRRINNMAWEFMQIRHMEFGYAIKMTAELWSMDRSQPMTLTGNDFCSQRGLHDSRNRHTEPTKTLSFVMVF</sequence>
<feature type="compositionally biased region" description="Polar residues" evidence="1">
    <location>
        <begin position="57"/>
        <end position="66"/>
    </location>
</feature>
<organism evidence="2 3">
    <name type="scientific">Collimonas rhizosphaerae</name>
    <dbReference type="NCBI Taxonomy" id="3126357"/>
    <lineage>
        <taxon>Bacteria</taxon>
        <taxon>Pseudomonadati</taxon>
        <taxon>Pseudomonadota</taxon>
        <taxon>Betaproteobacteria</taxon>
        <taxon>Burkholderiales</taxon>
        <taxon>Oxalobacteraceae</taxon>
        <taxon>Collimonas</taxon>
    </lineage>
</organism>
<dbReference type="RefSeq" id="WP_342831946.1">
    <property type="nucleotide sequence ID" value="NZ_JBANDC010000041.1"/>
</dbReference>
<dbReference type="Proteomes" id="UP001495910">
    <property type="component" value="Unassembled WGS sequence"/>
</dbReference>
<comment type="caution">
    <text evidence="2">The sequence shown here is derived from an EMBL/GenBank/DDBJ whole genome shotgun (WGS) entry which is preliminary data.</text>
</comment>
<evidence type="ECO:0000313" key="3">
    <source>
        <dbReference type="Proteomes" id="UP001495910"/>
    </source>
</evidence>
<accession>A0ABU9Q3V7</accession>
<feature type="region of interest" description="Disordered" evidence="1">
    <location>
        <begin position="47"/>
        <end position="77"/>
    </location>
</feature>
<protein>
    <submittedName>
        <fullName evidence="2">Uncharacterized protein</fullName>
    </submittedName>
</protein>
<name>A0ABU9Q3V7_9BURK</name>
<evidence type="ECO:0000256" key="1">
    <source>
        <dbReference type="SAM" id="MobiDB-lite"/>
    </source>
</evidence>
<proteinExistence type="predicted"/>
<keyword evidence="3" id="KW-1185">Reference proteome</keyword>
<dbReference type="EMBL" id="JBANDC010000041">
    <property type="protein sequence ID" value="MEM4990885.1"/>
    <property type="molecule type" value="Genomic_DNA"/>
</dbReference>
<evidence type="ECO:0000313" key="2">
    <source>
        <dbReference type="EMBL" id="MEM4990885.1"/>
    </source>
</evidence>